<reference evidence="1 2" key="1">
    <citation type="submission" date="2023-09" db="EMBL/GenBank/DDBJ databases">
        <title>Genome completion map analysis of the actinomycetes C11-1.</title>
        <authorList>
            <person name="Qin P."/>
            <person name="Guan P."/>
        </authorList>
    </citation>
    <scope>NUCLEOTIDE SEQUENCE [LARGE SCALE GENOMIC DNA]</scope>
    <source>
        <strain evidence="1 2">C11-1</strain>
    </source>
</reference>
<accession>A0ABY9W4L5</accession>
<proteinExistence type="predicted"/>
<evidence type="ECO:0000313" key="1">
    <source>
        <dbReference type="EMBL" id="WNF31091.1"/>
    </source>
</evidence>
<name>A0ABY9W4L5_9ACTN</name>
<sequence>MSRANAKVGIGTHFRLDGETVQVVEFASLATGLEVVLIGGRNRLARMSVREQLSPGRARVIPSSAGPSAAEDEDGAAVVLDRLTKKESAWLQ</sequence>
<gene>
    <name evidence="1" type="ORF">RI138_32065</name>
</gene>
<organism evidence="1 2">
    <name type="scientific">Streptomyces durocortorensis</name>
    <dbReference type="NCBI Taxonomy" id="2811104"/>
    <lineage>
        <taxon>Bacteria</taxon>
        <taxon>Bacillati</taxon>
        <taxon>Actinomycetota</taxon>
        <taxon>Actinomycetes</taxon>
        <taxon>Kitasatosporales</taxon>
        <taxon>Streptomycetaceae</taxon>
        <taxon>Streptomyces</taxon>
    </lineage>
</organism>
<evidence type="ECO:0000313" key="2">
    <source>
        <dbReference type="Proteomes" id="UP001303236"/>
    </source>
</evidence>
<keyword evidence="2" id="KW-1185">Reference proteome</keyword>
<protein>
    <submittedName>
        <fullName evidence="1">Uncharacterized protein</fullName>
    </submittedName>
</protein>
<dbReference type="EMBL" id="CP134500">
    <property type="protein sequence ID" value="WNF31091.1"/>
    <property type="molecule type" value="Genomic_DNA"/>
</dbReference>
<dbReference type="Proteomes" id="UP001303236">
    <property type="component" value="Chromosome"/>
</dbReference>